<dbReference type="EMBL" id="HG934468">
    <property type="protein sequence ID" value="CDN30273.1"/>
    <property type="molecule type" value="Genomic_DNA"/>
</dbReference>
<sequence>MEKRKEIAIVNKKARFDYEILETWVAGIVLTGTEIKSIRLHKASLVDCYCAFHSGELYVQGMNIAEYDWGTYNNHAPKRERKLLLQKKELRKIERAVQDKGITIVGLKLFVNDKGLAKLLVGLGRGRKSFDKREYIKDKDNKRELDRVKKAYKK</sequence>
<keyword evidence="2 3" id="KW-0694">RNA-binding</keyword>
<dbReference type="InterPro" id="IPR000037">
    <property type="entry name" value="SsrA-bd_prot"/>
</dbReference>
<comment type="function">
    <text evidence="3">Required for rescue of stalled ribosomes mediated by trans-translation. Binds to transfer-messenger RNA (tmRNA), required for stable association of tmRNA with ribosomes. tmRNA and SmpB together mimic tRNA shape, replacing the anticodon stem-loop with SmpB. tmRNA is encoded by the ssrA gene; the 2 termini fold to resemble tRNA(Ala) and it encodes a 'tag peptide', a short internal open reading frame. During trans-translation Ala-aminoacylated tmRNA acts like a tRNA, entering the A-site of stalled ribosomes, displacing the stalled mRNA. The ribosome then switches to translate the ORF on the tmRNA; the nascent peptide is terminated with the 'tag peptide' encoded by the tmRNA and targeted for degradation. The ribosome is freed to recommence translation, which seems to be the essential function of trans-translation.</text>
</comment>
<keyword evidence="5" id="KW-1185">Reference proteome</keyword>
<dbReference type="PATRIC" id="fig|1433126.3.peg.165"/>
<dbReference type="InterPro" id="IPR023620">
    <property type="entry name" value="SmpB"/>
</dbReference>
<dbReference type="Gene3D" id="2.40.280.10">
    <property type="match status" value="1"/>
</dbReference>
<dbReference type="GO" id="GO:0070930">
    <property type="term" value="P:trans-translation-dependent protein tagging"/>
    <property type="evidence" value="ECO:0007669"/>
    <property type="project" value="TreeGrafter"/>
</dbReference>
<dbReference type="STRING" id="1433126.BN938_0167"/>
<keyword evidence="1 3" id="KW-0963">Cytoplasm</keyword>
<evidence type="ECO:0000256" key="2">
    <source>
        <dbReference type="ARBA" id="ARBA00022884"/>
    </source>
</evidence>
<dbReference type="NCBIfam" id="NF003843">
    <property type="entry name" value="PRK05422.1"/>
    <property type="match status" value="1"/>
</dbReference>
<dbReference type="GO" id="GO:0070929">
    <property type="term" value="P:trans-translation"/>
    <property type="evidence" value="ECO:0007669"/>
    <property type="project" value="UniProtKB-UniRule"/>
</dbReference>
<dbReference type="HAMAP" id="MF_00023">
    <property type="entry name" value="SmpB"/>
    <property type="match status" value="1"/>
</dbReference>
<evidence type="ECO:0000256" key="1">
    <source>
        <dbReference type="ARBA" id="ARBA00022490"/>
    </source>
</evidence>
<dbReference type="SUPFAM" id="SSF74982">
    <property type="entry name" value="Small protein B (SmpB)"/>
    <property type="match status" value="1"/>
</dbReference>
<dbReference type="KEGG" id="rbc:BN938_0167"/>
<dbReference type="InterPro" id="IPR020081">
    <property type="entry name" value="SsrA-bd_prot_CS"/>
</dbReference>
<dbReference type="PANTHER" id="PTHR30308">
    <property type="entry name" value="TMRNA-BINDING COMPONENT OF TRANS-TRANSLATION TAGGING COMPLEX"/>
    <property type="match status" value="1"/>
</dbReference>
<dbReference type="GO" id="GO:0003723">
    <property type="term" value="F:RNA binding"/>
    <property type="evidence" value="ECO:0007669"/>
    <property type="project" value="UniProtKB-UniRule"/>
</dbReference>
<dbReference type="PANTHER" id="PTHR30308:SF2">
    <property type="entry name" value="SSRA-BINDING PROTEIN"/>
    <property type="match status" value="1"/>
</dbReference>
<comment type="similarity">
    <text evidence="3">Belongs to the SmpB family.</text>
</comment>
<proteinExistence type="inferred from homology"/>
<reference evidence="4 5" key="1">
    <citation type="journal article" date="2015" name="Genome Announc.">
        <title>Complete Genome Sequence of the Novel Leech Symbiont Mucinivorans hirudinis M3T.</title>
        <authorList>
            <person name="Nelson M.C."/>
            <person name="Bomar L."/>
            <person name="Graf J."/>
        </authorList>
    </citation>
    <scope>NUCLEOTIDE SEQUENCE [LARGE SCALE GENOMIC DNA]</scope>
    <source>
        <strain evidence="5">M3</strain>
    </source>
</reference>
<gene>
    <name evidence="3" type="primary">smpB</name>
    <name evidence="4" type="ORF">BN938_0167</name>
</gene>
<dbReference type="PROSITE" id="PS01317">
    <property type="entry name" value="SSRP"/>
    <property type="match status" value="1"/>
</dbReference>
<name>A0A060R954_9BACT</name>
<accession>A0A060R954</accession>
<dbReference type="Pfam" id="PF01668">
    <property type="entry name" value="SmpB"/>
    <property type="match status" value="1"/>
</dbReference>
<dbReference type="CDD" id="cd09294">
    <property type="entry name" value="SmpB"/>
    <property type="match status" value="1"/>
</dbReference>
<dbReference type="eggNOG" id="COG0691">
    <property type="taxonomic scope" value="Bacteria"/>
</dbReference>
<dbReference type="HOGENOM" id="CLU_108953_0_1_10"/>
<dbReference type="OrthoDB" id="9805462at2"/>
<evidence type="ECO:0000256" key="3">
    <source>
        <dbReference type="HAMAP-Rule" id="MF_00023"/>
    </source>
</evidence>
<dbReference type="AlphaFoldDB" id="A0A060R954"/>
<organism evidence="4 5">
    <name type="scientific">Mucinivorans hirudinis</name>
    <dbReference type="NCBI Taxonomy" id="1433126"/>
    <lineage>
        <taxon>Bacteria</taxon>
        <taxon>Pseudomonadati</taxon>
        <taxon>Bacteroidota</taxon>
        <taxon>Bacteroidia</taxon>
        <taxon>Bacteroidales</taxon>
        <taxon>Rikenellaceae</taxon>
        <taxon>Mucinivorans</taxon>
    </lineage>
</organism>
<comment type="subcellular location">
    <subcellularLocation>
        <location evidence="3">Cytoplasm</location>
    </subcellularLocation>
    <text evidence="3">The tmRNA-SmpB complex associates with stalled 70S ribosomes.</text>
</comment>
<dbReference type="NCBIfam" id="TIGR00086">
    <property type="entry name" value="smpB"/>
    <property type="match status" value="1"/>
</dbReference>
<evidence type="ECO:0000313" key="4">
    <source>
        <dbReference type="EMBL" id="CDN30273.1"/>
    </source>
</evidence>
<dbReference type="Proteomes" id="UP000027616">
    <property type="component" value="Chromosome I"/>
</dbReference>
<evidence type="ECO:0000313" key="5">
    <source>
        <dbReference type="Proteomes" id="UP000027616"/>
    </source>
</evidence>
<protein>
    <recommendedName>
        <fullName evidence="3">SsrA-binding protein</fullName>
    </recommendedName>
    <alternativeName>
        <fullName evidence="3">Small protein B</fullName>
    </alternativeName>
</protein>
<dbReference type="GO" id="GO:0005829">
    <property type="term" value="C:cytosol"/>
    <property type="evidence" value="ECO:0007669"/>
    <property type="project" value="TreeGrafter"/>
</dbReference>